<gene>
    <name evidence="11" type="ORF">PVAR5_6920</name>
</gene>
<dbReference type="PANTHER" id="PTHR24343:SF558">
    <property type="entry name" value="PROTEIN KINASE DOMAIN-CONTAINING PROTEIN"/>
    <property type="match status" value="1"/>
</dbReference>
<proteinExistence type="predicted"/>
<keyword evidence="2" id="KW-0723">Serine/threonine-protein kinase</keyword>
<dbReference type="PANTHER" id="PTHR24343">
    <property type="entry name" value="SERINE/THREONINE KINASE"/>
    <property type="match status" value="1"/>
</dbReference>
<organism evidence="11 12">
    <name type="scientific">Byssochlamys spectabilis (strain No. 5 / NBRC 109023)</name>
    <name type="common">Paecilomyces variotii</name>
    <dbReference type="NCBI Taxonomy" id="1356009"/>
    <lineage>
        <taxon>Eukaryota</taxon>
        <taxon>Fungi</taxon>
        <taxon>Dikarya</taxon>
        <taxon>Ascomycota</taxon>
        <taxon>Pezizomycotina</taxon>
        <taxon>Eurotiomycetes</taxon>
        <taxon>Eurotiomycetidae</taxon>
        <taxon>Eurotiales</taxon>
        <taxon>Thermoascaceae</taxon>
        <taxon>Paecilomyces</taxon>
    </lineage>
</organism>
<keyword evidence="6" id="KW-0067">ATP-binding</keyword>
<evidence type="ECO:0000313" key="11">
    <source>
        <dbReference type="EMBL" id="GAD98229.1"/>
    </source>
</evidence>
<dbReference type="InterPro" id="IPR000719">
    <property type="entry name" value="Prot_kinase_dom"/>
</dbReference>
<name>V5FK29_BYSSN</name>
<comment type="catalytic activity">
    <reaction evidence="8">
        <text>L-seryl-[protein] + ATP = O-phospho-L-seryl-[protein] + ADP + H(+)</text>
        <dbReference type="Rhea" id="RHEA:17989"/>
        <dbReference type="Rhea" id="RHEA-COMP:9863"/>
        <dbReference type="Rhea" id="RHEA-COMP:11604"/>
        <dbReference type="ChEBI" id="CHEBI:15378"/>
        <dbReference type="ChEBI" id="CHEBI:29999"/>
        <dbReference type="ChEBI" id="CHEBI:30616"/>
        <dbReference type="ChEBI" id="CHEBI:83421"/>
        <dbReference type="ChEBI" id="CHEBI:456216"/>
        <dbReference type="EC" id="2.7.11.1"/>
    </reaction>
</comment>
<dbReference type="InterPro" id="IPR011009">
    <property type="entry name" value="Kinase-like_dom_sf"/>
</dbReference>
<dbReference type="PROSITE" id="PS50011">
    <property type="entry name" value="PROTEIN_KINASE_DOM"/>
    <property type="match status" value="1"/>
</dbReference>
<keyword evidence="12" id="KW-1185">Reference proteome</keyword>
<comment type="catalytic activity">
    <reaction evidence="7">
        <text>L-threonyl-[protein] + ATP = O-phospho-L-threonyl-[protein] + ADP + H(+)</text>
        <dbReference type="Rhea" id="RHEA:46608"/>
        <dbReference type="Rhea" id="RHEA-COMP:11060"/>
        <dbReference type="Rhea" id="RHEA-COMP:11605"/>
        <dbReference type="ChEBI" id="CHEBI:15378"/>
        <dbReference type="ChEBI" id="CHEBI:30013"/>
        <dbReference type="ChEBI" id="CHEBI:30616"/>
        <dbReference type="ChEBI" id="CHEBI:61977"/>
        <dbReference type="ChEBI" id="CHEBI:456216"/>
        <dbReference type="EC" id="2.7.11.1"/>
    </reaction>
</comment>
<evidence type="ECO:0000256" key="2">
    <source>
        <dbReference type="ARBA" id="ARBA00022527"/>
    </source>
</evidence>
<evidence type="ECO:0000313" key="12">
    <source>
        <dbReference type="Proteomes" id="UP000018001"/>
    </source>
</evidence>
<reference evidence="12" key="1">
    <citation type="journal article" date="2014" name="Genome Announc.">
        <title>Draft genome sequence of the formaldehyde-resistant fungus Byssochlamys spectabilis No. 5 (anamorph Paecilomyces variotii No. 5) (NBRC109023).</title>
        <authorList>
            <person name="Oka T."/>
            <person name="Ekino K."/>
            <person name="Fukuda K."/>
            <person name="Nomura Y."/>
        </authorList>
    </citation>
    <scope>NUCLEOTIDE SEQUENCE [LARGE SCALE GENOMIC DNA]</scope>
    <source>
        <strain evidence="12">No. 5 / NBRC 109023</strain>
    </source>
</reference>
<dbReference type="Proteomes" id="UP000018001">
    <property type="component" value="Unassembled WGS sequence"/>
</dbReference>
<dbReference type="Gene3D" id="1.10.510.10">
    <property type="entry name" value="Transferase(Phosphotransferase) domain 1"/>
    <property type="match status" value="1"/>
</dbReference>
<evidence type="ECO:0000256" key="9">
    <source>
        <dbReference type="SAM" id="MobiDB-lite"/>
    </source>
</evidence>
<evidence type="ECO:0000256" key="4">
    <source>
        <dbReference type="ARBA" id="ARBA00022741"/>
    </source>
</evidence>
<comment type="caution">
    <text evidence="11">The sequence shown here is derived from an EMBL/GenBank/DDBJ whole genome shotgun (WGS) entry which is preliminary data.</text>
</comment>
<dbReference type="eggNOG" id="KOG0590">
    <property type="taxonomic scope" value="Eukaryota"/>
</dbReference>
<dbReference type="SUPFAM" id="SSF56112">
    <property type="entry name" value="Protein kinase-like (PK-like)"/>
    <property type="match status" value="1"/>
</dbReference>
<protein>
    <recommendedName>
        <fullName evidence="1">non-specific serine/threonine protein kinase</fullName>
        <ecNumber evidence="1">2.7.11.1</ecNumber>
    </recommendedName>
</protein>
<dbReference type="GO" id="GO:0005829">
    <property type="term" value="C:cytosol"/>
    <property type="evidence" value="ECO:0007669"/>
    <property type="project" value="TreeGrafter"/>
</dbReference>
<dbReference type="GO" id="GO:0005524">
    <property type="term" value="F:ATP binding"/>
    <property type="evidence" value="ECO:0007669"/>
    <property type="project" value="UniProtKB-KW"/>
</dbReference>
<dbReference type="GO" id="GO:0030003">
    <property type="term" value="P:intracellular monoatomic cation homeostasis"/>
    <property type="evidence" value="ECO:0007669"/>
    <property type="project" value="TreeGrafter"/>
</dbReference>
<evidence type="ECO:0000256" key="7">
    <source>
        <dbReference type="ARBA" id="ARBA00047899"/>
    </source>
</evidence>
<accession>V5FK29</accession>
<dbReference type="GO" id="GO:0004674">
    <property type="term" value="F:protein serine/threonine kinase activity"/>
    <property type="evidence" value="ECO:0007669"/>
    <property type="project" value="UniProtKB-KW"/>
</dbReference>
<keyword evidence="3" id="KW-0808">Transferase</keyword>
<dbReference type="AlphaFoldDB" id="V5FK29"/>
<evidence type="ECO:0000259" key="10">
    <source>
        <dbReference type="PROSITE" id="PS50011"/>
    </source>
</evidence>
<dbReference type="EC" id="2.7.11.1" evidence="1"/>
<keyword evidence="5 11" id="KW-0418">Kinase</keyword>
<feature type="region of interest" description="Disordered" evidence="9">
    <location>
        <begin position="149"/>
        <end position="168"/>
    </location>
</feature>
<keyword evidence="4" id="KW-0547">Nucleotide-binding</keyword>
<evidence type="ECO:0000256" key="5">
    <source>
        <dbReference type="ARBA" id="ARBA00022777"/>
    </source>
</evidence>
<sequence length="536" mass="61860">MHTTPESGEIEGLFTAGGRYYFAGFGLSWDIHEVIKPTTLDQIVKKIRDNKERFIQTRELEQVETQEDLERNKENDKAGREFMEKMQSPSFLDFAMSKDWSNSFYVKHPTYMQLMPAAISEQVRIHSEDNNNKGPRSATTVSSLADTYRPDEEVGSDPPTPSHHEIHHHHHHLIQKIDKPWGFLDAILNMLPTWWWWSGTHSEDQDPLIATPSAPQGQSSIPSMSLTQKYGKFKEFIYYGETCTIRLHEKRHLPATSSSPSSSPTRTELYAIKVFHRSSSNLARSEYCIASCLQHPNIVRTLDLLADERGSLYEVMEYKQSTTLYHLISVSHRTRTRTKREGLTTMESDCFFKQLLRGIDYMHTQGVAHRNIKPENILITLRGAVKIIDFGNAECFRAPWEQWPHLTKRLSGTVPYIAPEEYVNREFDPRAVDVWAAGVTYIAMRTGKLPWFTAVERDDELYVAYVNGRREKRGYEPIESFRKVCPLFISLWFRLLNMANLLRFPGMLPQCNLRDVESELGTTHYCISDLEVGMGD</sequence>
<evidence type="ECO:0000256" key="6">
    <source>
        <dbReference type="ARBA" id="ARBA00022840"/>
    </source>
</evidence>
<dbReference type="OrthoDB" id="6513151at2759"/>
<evidence type="ECO:0000256" key="8">
    <source>
        <dbReference type="ARBA" id="ARBA00048679"/>
    </source>
</evidence>
<dbReference type="EMBL" id="BAUL01000236">
    <property type="protein sequence ID" value="GAD98229.1"/>
    <property type="molecule type" value="Genomic_DNA"/>
</dbReference>
<evidence type="ECO:0000256" key="3">
    <source>
        <dbReference type="ARBA" id="ARBA00022679"/>
    </source>
</evidence>
<evidence type="ECO:0000256" key="1">
    <source>
        <dbReference type="ARBA" id="ARBA00012513"/>
    </source>
</evidence>
<dbReference type="HOGENOM" id="CLU_508050_0_0_1"/>
<dbReference type="InParanoid" id="V5FK29"/>
<feature type="domain" description="Protein kinase" evidence="10">
    <location>
        <begin position="233"/>
        <end position="536"/>
    </location>
</feature>
<dbReference type="Pfam" id="PF00069">
    <property type="entry name" value="Pkinase"/>
    <property type="match status" value="1"/>
</dbReference>